<dbReference type="EMBL" id="JAYKXP010000137">
    <property type="protein sequence ID" value="KAK7023533.1"/>
    <property type="molecule type" value="Genomic_DNA"/>
</dbReference>
<keyword evidence="2" id="KW-0812">Transmembrane</keyword>
<feature type="region of interest" description="Disordered" evidence="1">
    <location>
        <begin position="223"/>
        <end position="252"/>
    </location>
</feature>
<organism evidence="3 4">
    <name type="scientific">Paramarasmius palmivorus</name>
    <dbReference type="NCBI Taxonomy" id="297713"/>
    <lineage>
        <taxon>Eukaryota</taxon>
        <taxon>Fungi</taxon>
        <taxon>Dikarya</taxon>
        <taxon>Basidiomycota</taxon>
        <taxon>Agaricomycotina</taxon>
        <taxon>Agaricomycetes</taxon>
        <taxon>Agaricomycetidae</taxon>
        <taxon>Agaricales</taxon>
        <taxon>Marasmiineae</taxon>
        <taxon>Marasmiaceae</taxon>
        <taxon>Paramarasmius</taxon>
    </lineage>
</organism>
<sequence length="374" mass="40187">MGVMPITALLPSNITIVIGTAGLSLSSMSLGVSMGSHSESTSITSQFISSSAQTHSTTLGVLPSVLWSDTDDQDTAGTAQGAPALTRSIMSLHEDTVPTGSKGPGDQSPQTTQTTPKINFLLNTLITCEPGLIRWSTSSDINDIVFSITISTTTGIETKVPLAKALNASSLEYTWPNVILPQGRYVLNALDDNTERIGTGTVLVENGADTTCLRGDTILDDTSIKRPTQSTTSSLSPSVTSRDTPPASGSTRSIIIGATVGSTMFTVALVFYLFRHRLLNREGRTIHIAPYRQSTTEHPKRSAINNVDHEIEANNDFPPSPNEVQPIVASRLAQPRIFRHEDSGWRPQQIGSLPQSEMEEIDCIHMPPEYESAV</sequence>
<feature type="compositionally biased region" description="Low complexity" evidence="1">
    <location>
        <begin position="228"/>
        <end position="244"/>
    </location>
</feature>
<dbReference type="AlphaFoldDB" id="A0AAW0BBN1"/>
<feature type="region of interest" description="Disordered" evidence="1">
    <location>
        <begin position="94"/>
        <end position="114"/>
    </location>
</feature>
<dbReference type="Proteomes" id="UP001383192">
    <property type="component" value="Unassembled WGS sequence"/>
</dbReference>
<protein>
    <submittedName>
        <fullName evidence="3">Uncharacterized protein</fullName>
    </submittedName>
</protein>
<feature type="transmembrane region" description="Helical" evidence="2">
    <location>
        <begin position="254"/>
        <end position="274"/>
    </location>
</feature>
<keyword evidence="2" id="KW-0472">Membrane</keyword>
<evidence type="ECO:0000256" key="1">
    <source>
        <dbReference type="SAM" id="MobiDB-lite"/>
    </source>
</evidence>
<evidence type="ECO:0000313" key="3">
    <source>
        <dbReference type="EMBL" id="KAK7023533.1"/>
    </source>
</evidence>
<accession>A0AAW0BBN1</accession>
<keyword evidence="4" id="KW-1185">Reference proteome</keyword>
<evidence type="ECO:0000313" key="4">
    <source>
        <dbReference type="Proteomes" id="UP001383192"/>
    </source>
</evidence>
<evidence type="ECO:0000256" key="2">
    <source>
        <dbReference type="SAM" id="Phobius"/>
    </source>
</evidence>
<reference evidence="3 4" key="1">
    <citation type="submission" date="2024-01" db="EMBL/GenBank/DDBJ databases">
        <title>A draft genome for a cacao thread blight-causing isolate of Paramarasmius palmivorus.</title>
        <authorList>
            <person name="Baruah I.K."/>
            <person name="Bukari Y."/>
            <person name="Amoako-Attah I."/>
            <person name="Meinhardt L.W."/>
            <person name="Bailey B.A."/>
            <person name="Cohen S.P."/>
        </authorList>
    </citation>
    <scope>NUCLEOTIDE SEQUENCE [LARGE SCALE GENOMIC DNA]</scope>
    <source>
        <strain evidence="3 4">GH-12</strain>
    </source>
</reference>
<gene>
    <name evidence="3" type="ORF">VNI00_016684</name>
</gene>
<proteinExistence type="predicted"/>
<name>A0AAW0BBN1_9AGAR</name>
<keyword evidence="2" id="KW-1133">Transmembrane helix</keyword>
<comment type="caution">
    <text evidence="3">The sequence shown here is derived from an EMBL/GenBank/DDBJ whole genome shotgun (WGS) entry which is preliminary data.</text>
</comment>